<evidence type="ECO:0000256" key="3">
    <source>
        <dbReference type="ARBA" id="ARBA00023125"/>
    </source>
</evidence>
<dbReference type="EMBL" id="JARAOO010000009">
    <property type="protein sequence ID" value="KAJ7956700.1"/>
    <property type="molecule type" value="Genomic_DNA"/>
</dbReference>
<evidence type="ECO:0000256" key="2">
    <source>
        <dbReference type="ARBA" id="ARBA00023015"/>
    </source>
</evidence>
<dbReference type="Proteomes" id="UP001163823">
    <property type="component" value="Chromosome 9"/>
</dbReference>
<evidence type="ECO:0000256" key="1">
    <source>
        <dbReference type="ARBA" id="ARBA00004123"/>
    </source>
</evidence>
<dbReference type="GO" id="GO:0000981">
    <property type="term" value="F:DNA-binding transcription factor activity, RNA polymerase II-specific"/>
    <property type="evidence" value="ECO:0007669"/>
    <property type="project" value="TreeGrafter"/>
</dbReference>
<organism evidence="8 9">
    <name type="scientific">Quillaja saponaria</name>
    <name type="common">Soap bark tree</name>
    <dbReference type="NCBI Taxonomy" id="32244"/>
    <lineage>
        <taxon>Eukaryota</taxon>
        <taxon>Viridiplantae</taxon>
        <taxon>Streptophyta</taxon>
        <taxon>Embryophyta</taxon>
        <taxon>Tracheophyta</taxon>
        <taxon>Spermatophyta</taxon>
        <taxon>Magnoliopsida</taxon>
        <taxon>eudicotyledons</taxon>
        <taxon>Gunneridae</taxon>
        <taxon>Pentapetalae</taxon>
        <taxon>rosids</taxon>
        <taxon>fabids</taxon>
        <taxon>Fabales</taxon>
        <taxon>Quillajaceae</taxon>
        <taxon>Quillaja</taxon>
    </lineage>
</organism>
<name>A0AAD7PJ69_QUISA</name>
<evidence type="ECO:0000313" key="8">
    <source>
        <dbReference type="EMBL" id="KAJ7956700.1"/>
    </source>
</evidence>
<dbReference type="PRINTS" id="PR00404">
    <property type="entry name" value="MADSDOMAIN"/>
</dbReference>
<feature type="coiled-coil region" evidence="6">
    <location>
        <begin position="91"/>
        <end position="168"/>
    </location>
</feature>
<dbReference type="GO" id="GO:0046983">
    <property type="term" value="F:protein dimerization activity"/>
    <property type="evidence" value="ECO:0007669"/>
    <property type="project" value="InterPro"/>
</dbReference>
<feature type="domain" description="MADS-box" evidence="7">
    <location>
        <begin position="1"/>
        <end position="51"/>
    </location>
</feature>
<dbReference type="GO" id="GO:0005634">
    <property type="term" value="C:nucleus"/>
    <property type="evidence" value="ECO:0007669"/>
    <property type="project" value="UniProtKB-SubCell"/>
</dbReference>
<evidence type="ECO:0000256" key="4">
    <source>
        <dbReference type="ARBA" id="ARBA00023163"/>
    </source>
</evidence>
<dbReference type="InterPro" id="IPR036879">
    <property type="entry name" value="TF_MADSbox_sf"/>
</dbReference>
<keyword evidence="5" id="KW-0539">Nucleus</keyword>
<keyword evidence="4" id="KW-0804">Transcription</keyword>
<gene>
    <name evidence="8" type="ORF">O6P43_023100</name>
</gene>
<evidence type="ECO:0000259" key="7">
    <source>
        <dbReference type="PROSITE" id="PS50066"/>
    </source>
</evidence>
<evidence type="ECO:0000256" key="6">
    <source>
        <dbReference type="SAM" id="Coils"/>
    </source>
</evidence>
<evidence type="ECO:0000313" key="9">
    <source>
        <dbReference type="Proteomes" id="UP001163823"/>
    </source>
</evidence>
<proteinExistence type="predicted"/>
<protein>
    <submittedName>
        <fullName evidence="8">Agamous-like MADS-box protein</fullName>
    </submittedName>
</protein>
<dbReference type="GO" id="GO:0000978">
    <property type="term" value="F:RNA polymerase II cis-regulatory region sequence-specific DNA binding"/>
    <property type="evidence" value="ECO:0007669"/>
    <property type="project" value="TreeGrafter"/>
</dbReference>
<dbReference type="KEGG" id="qsa:O6P43_023100"/>
<dbReference type="Gene3D" id="3.40.1810.10">
    <property type="entry name" value="Transcription factor, MADS-box"/>
    <property type="match status" value="1"/>
</dbReference>
<dbReference type="Pfam" id="PF00319">
    <property type="entry name" value="SRF-TF"/>
    <property type="match status" value="1"/>
</dbReference>
<dbReference type="SUPFAM" id="SSF55455">
    <property type="entry name" value="SRF-like"/>
    <property type="match status" value="1"/>
</dbReference>
<keyword evidence="2" id="KW-0805">Transcription regulation</keyword>
<dbReference type="PANTHER" id="PTHR11945:SF776">
    <property type="entry name" value="AGAMOUS-LIKE 50-RELATED"/>
    <property type="match status" value="1"/>
</dbReference>
<comment type="subcellular location">
    <subcellularLocation>
        <location evidence="1">Nucleus</location>
    </subcellularLocation>
</comment>
<dbReference type="PANTHER" id="PTHR11945">
    <property type="entry name" value="MADS BOX PROTEIN"/>
    <property type="match status" value="1"/>
</dbReference>
<comment type="caution">
    <text evidence="8">The sequence shown here is derived from an EMBL/GenBank/DDBJ whole genome shotgun (WGS) entry which is preliminary data.</text>
</comment>
<keyword evidence="3" id="KW-0238">DNA-binding</keyword>
<keyword evidence="6" id="KW-0175">Coiled coil</keyword>
<dbReference type="AlphaFoldDB" id="A0AAD7PJ69"/>
<dbReference type="PROSITE" id="PS50066">
    <property type="entry name" value="MADS_BOX_2"/>
    <property type="match status" value="1"/>
</dbReference>
<keyword evidence="9" id="KW-1185">Reference proteome</keyword>
<reference evidence="8" key="1">
    <citation type="journal article" date="2023" name="Science">
        <title>Elucidation of the pathway for biosynthesis of saponin adjuvants from the soapbark tree.</title>
        <authorList>
            <person name="Reed J."/>
            <person name="Orme A."/>
            <person name="El-Demerdash A."/>
            <person name="Owen C."/>
            <person name="Martin L.B.B."/>
            <person name="Misra R.C."/>
            <person name="Kikuchi S."/>
            <person name="Rejzek M."/>
            <person name="Martin A.C."/>
            <person name="Harkess A."/>
            <person name="Leebens-Mack J."/>
            <person name="Louveau T."/>
            <person name="Stephenson M.J."/>
            <person name="Osbourn A."/>
        </authorList>
    </citation>
    <scope>NUCLEOTIDE SEQUENCE</scope>
    <source>
        <strain evidence="8">S10</strain>
    </source>
</reference>
<accession>A0AAD7PJ69</accession>
<sequence length="196" mass="22285">MEQKDRRHVTFSKRKLGLFKKAAELSVISNAELFVVVFSQNEKVYTFGNPSPDAVVDRYLSRGGGCSLPVPIPVRKNQRRIRKQEEGTMQKQQYLSALSQLEEEKKRLETVKEKKAAANSQGTNVECWWDQRIEGMELEELELLKMALEELKENLSERAEKIMKLASASPAAAMSFLSLLNGDMSEDQGLAWMRST</sequence>
<dbReference type="SMART" id="SM00432">
    <property type="entry name" value="MADS"/>
    <property type="match status" value="1"/>
</dbReference>
<evidence type="ECO:0000256" key="5">
    <source>
        <dbReference type="ARBA" id="ARBA00023242"/>
    </source>
</evidence>
<dbReference type="InterPro" id="IPR002100">
    <property type="entry name" value="TF_MADSbox"/>
</dbReference>